<evidence type="ECO:0000259" key="6">
    <source>
        <dbReference type="Pfam" id="PF01494"/>
    </source>
</evidence>
<evidence type="ECO:0000256" key="3">
    <source>
        <dbReference type="ARBA" id="ARBA00023002"/>
    </source>
</evidence>
<evidence type="ECO:0000313" key="7">
    <source>
        <dbReference type="EMBL" id="GGO16362.1"/>
    </source>
</evidence>
<dbReference type="GO" id="GO:0004497">
    <property type="term" value="F:monooxygenase activity"/>
    <property type="evidence" value="ECO:0007669"/>
    <property type="project" value="UniProtKB-KW"/>
</dbReference>
<dbReference type="EMBL" id="BMMN01000006">
    <property type="protein sequence ID" value="GGO16362.1"/>
    <property type="molecule type" value="Genomic_DNA"/>
</dbReference>
<proteinExistence type="predicted"/>
<sequence length="433" mass="45181">MPRVPQVVVIGGGLGGLCLAHGLRMAGIGVTVHERDPSPGHRPQGYRLHLDSRGAGALHRCLPPRLYDLFTATAGLPSRRVTVLDERLREVHAVTFDSVSAGGVPAEGGSAGGVSAEGGSAGGGSAGGDPATFSAPVDRMVLRQVLLAGLDDVVSYGTEFTHYEHEGERVRAWFADGDSVTGDVLVGADGVGSRVRGQLLPHARIKDLGTRCVYGRTLLDERVAALLPPRLHEGFVSVHARRAGLALGLVRLREDPAEAAARLWPGLRPQWPGDYVMWALTVDARELPGAGAELPAAGGLHEFVKRRISTWHPDLVSLVAAAEVDQTACVAIRSSVPVGPWRPSNVTVLGDAVHAMSPAQGSGANCALLDAAVLCRALSGAVAAGLPLDGAIGDYERRMTGYGFAAVRASERAATAGSGPLARAMFRLGRMLH</sequence>
<keyword evidence="4 7" id="KW-0503">Monooxygenase</keyword>
<dbReference type="OrthoDB" id="3322136at2"/>
<dbReference type="InterPro" id="IPR036188">
    <property type="entry name" value="FAD/NAD-bd_sf"/>
</dbReference>
<organism evidence="7 8">
    <name type="scientific">Microbispora bryophytorum</name>
    <dbReference type="NCBI Taxonomy" id="1460882"/>
    <lineage>
        <taxon>Bacteria</taxon>
        <taxon>Bacillati</taxon>
        <taxon>Actinomycetota</taxon>
        <taxon>Actinomycetes</taxon>
        <taxon>Streptosporangiales</taxon>
        <taxon>Streptosporangiaceae</taxon>
        <taxon>Microbispora</taxon>
    </lineage>
</organism>
<reference evidence="7" key="2">
    <citation type="submission" date="2020-09" db="EMBL/GenBank/DDBJ databases">
        <authorList>
            <person name="Sun Q."/>
            <person name="Zhou Y."/>
        </authorList>
    </citation>
    <scope>NUCLEOTIDE SEQUENCE</scope>
    <source>
        <strain evidence="7">CGMCC 4.7138</strain>
    </source>
</reference>
<dbReference type="Pfam" id="PF13450">
    <property type="entry name" value="NAD_binding_8"/>
    <property type="match status" value="1"/>
</dbReference>
<evidence type="ECO:0000313" key="8">
    <source>
        <dbReference type="Proteomes" id="UP000653480"/>
    </source>
</evidence>
<dbReference type="InterPro" id="IPR002938">
    <property type="entry name" value="FAD-bd"/>
</dbReference>
<dbReference type="RefSeq" id="WP_142572241.1">
    <property type="nucleotide sequence ID" value="NZ_BMMN01000006.1"/>
</dbReference>
<dbReference type="PRINTS" id="PR00420">
    <property type="entry name" value="RNGMNOXGNASE"/>
</dbReference>
<keyword evidence="3" id="KW-0560">Oxidoreductase</keyword>
<evidence type="ECO:0000256" key="2">
    <source>
        <dbReference type="ARBA" id="ARBA00022827"/>
    </source>
</evidence>
<evidence type="ECO:0000256" key="1">
    <source>
        <dbReference type="ARBA" id="ARBA00022630"/>
    </source>
</evidence>
<keyword evidence="1" id="KW-0285">Flavoprotein</keyword>
<name>A0A8H9H041_9ACTN</name>
<dbReference type="AlphaFoldDB" id="A0A8H9H041"/>
<keyword evidence="2" id="KW-0274">FAD</keyword>
<accession>A0A8H9H041</accession>
<gene>
    <name evidence="7" type="ORF">GCM10011574_38880</name>
</gene>
<protein>
    <submittedName>
        <fullName evidence="7">Monooxygenase</fullName>
    </submittedName>
</protein>
<feature type="domain" description="FAD-binding" evidence="6">
    <location>
        <begin position="320"/>
        <end position="379"/>
    </location>
</feature>
<dbReference type="SUPFAM" id="SSF51905">
    <property type="entry name" value="FAD/NAD(P)-binding domain"/>
    <property type="match status" value="1"/>
</dbReference>
<dbReference type="Gene3D" id="3.50.50.60">
    <property type="entry name" value="FAD/NAD(P)-binding domain"/>
    <property type="match status" value="1"/>
</dbReference>
<dbReference type="GO" id="GO:0071949">
    <property type="term" value="F:FAD binding"/>
    <property type="evidence" value="ECO:0007669"/>
    <property type="project" value="InterPro"/>
</dbReference>
<dbReference type="Proteomes" id="UP000653480">
    <property type="component" value="Unassembled WGS sequence"/>
</dbReference>
<dbReference type="Pfam" id="PF01494">
    <property type="entry name" value="FAD_binding_3"/>
    <property type="match status" value="1"/>
</dbReference>
<reference evidence="7" key="1">
    <citation type="journal article" date="2014" name="Int. J. Syst. Evol. Microbiol.">
        <title>Complete genome sequence of Corynebacterium casei LMG S-19264T (=DSM 44701T), isolated from a smear-ripened cheese.</title>
        <authorList>
            <consortium name="US DOE Joint Genome Institute (JGI-PGF)"/>
            <person name="Walter F."/>
            <person name="Albersmeier A."/>
            <person name="Kalinowski J."/>
            <person name="Ruckert C."/>
        </authorList>
    </citation>
    <scope>NUCLEOTIDE SEQUENCE</scope>
    <source>
        <strain evidence="7">CGMCC 4.7138</strain>
    </source>
</reference>
<comment type="caution">
    <text evidence="7">The sequence shown here is derived from an EMBL/GenBank/DDBJ whole genome shotgun (WGS) entry which is preliminary data.</text>
</comment>
<dbReference type="PANTHER" id="PTHR47178:SF5">
    <property type="entry name" value="FAD-BINDING DOMAIN-CONTAINING PROTEIN"/>
    <property type="match status" value="1"/>
</dbReference>
<feature type="region of interest" description="Disordered" evidence="5">
    <location>
        <begin position="107"/>
        <end position="127"/>
    </location>
</feature>
<evidence type="ECO:0000256" key="5">
    <source>
        <dbReference type="SAM" id="MobiDB-lite"/>
    </source>
</evidence>
<keyword evidence="8" id="KW-1185">Reference proteome</keyword>
<evidence type="ECO:0000256" key="4">
    <source>
        <dbReference type="ARBA" id="ARBA00023033"/>
    </source>
</evidence>
<dbReference type="PANTHER" id="PTHR47178">
    <property type="entry name" value="MONOOXYGENASE, FAD-BINDING"/>
    <property type="match status" value="1"/>
</dbReference>